<feature type="region of interest" description="Disordered" evidence="1">
    <location>
        <begin position="1"/>
        <end position="20"/>
    </location>
</feature>
<proteinExistence type="predicted"/>
<dbReference type="Proteomes" id="UP001420932">
    <property type="component" value="Unassembled WGS sequence"/>
</dbReference>
<evidence type="ECO:0000313" key="3">
    <source>
        <dbReference type="Proteomes" id="UP001420932"/>
    </source>
</evidence>
<comment type="caution">
    <text evidence="2">The sequence shown here is derived from an EMBL/GenBank/DDBJ whole genome shotgun (WGS) entry which is preliminary data.</text>
</comment>
<evidence type="ECO:0000256" key="1">
    <source>
        <dbReference type="SAM" id="MobiDB-lite"/>
    </source>
</evidence>
<organism evidence="2 3">
    <name type="scientific">Stephania yunnanensis</name>
    <dbReference type="NCBI Taxonomy" id="152371"/>
    <lineage>
        <taxon>Eukaryota</taxon>
        <taxon>Viridiplantae</taxon>
        <taxon>Streptophyta</taxon>
        <taxon>Embryophyta</taxon>
        <taxon>Tracheophyta</taxon>
        <taxon>Spermatophyta</taxon>
        <taxon>Magnoliopsida</taxon>
        <taxon>Ranunculales</taxon>
        <taxon>Menispermaceae</taxon>
        <taxon>Menispermoideae</taxon>
        <taxon>Cissampelideae</taxon>
        <taxon>Stephania</taxon>
    </lineage>
</organism>
<evidence type="ECO:0000313" key="2">
    <source>
        <dbReference type="EMBL" id="KAK9127400.1"/>
    </source>
</evidence>
<dbReference type="EMBL" id="JBBNAF010000007">
    <property type="protein sequence ID" value="KAK9127400.1"/>
    <property type="molecule type" value="Genomic_DNA"/>
</dbReference>
<name>A0AAP0J5H1_9MAGN</name>
<dbReference type="AlphaFoldDB" id="A0AAP0J5H1"/>
<keyword evidence="3" id="KW-1185">Reference proteome</keyword>
<gene>
    <name evidence="2" type="ORF">Syun_016197</name>
</gene>
<sequence>MASSWFGSSGATPHTMTMTNTPATRLLPMSQVRSSKLVLGLVAEMLRMPLEELCLQIKSLSLGYIRPFLMRAIEPPQEEAIASTLSVLYEEIILRMPELQKGDINIGIQQKQDVTKGAVPTIIL</sequence>
<protein>
    <submittedName>
        <fullName evidence="2">Uncharacterized protein</fullName>
    </submittedName>
</protein>
<accession>A0AAP0J5H1</accession>
<reference evidence="2 3" key="1">
    <citation type="submission" date="2024-01" db="EMBL/GenBank/DDBJ databases">
        <title>Genome assemblies of Stephania.</title>
        <authorList>
            <person name="Yang L."/>
        </authorList>
    </citation>
    <scope>NUCLEOTIDE SEQUENCE [LARGE SCALE GENOMIC DNA]</scope>
    <source>
        <strain evidence="2">YNDBR</strain>
        <tissue evidence="2">Leaf</tissue>
    </source>
</reference>